<organism evidence="2 3">
    <name type="scientific">Hymenobacter cellulosilyticus</name>
    <dbReference type="NCBI Taxonomy" id="2932248"/>
    <lineage>
        <taxon>Bacteria</taxon>
        <taxon>Pseudomonadati</taxon>
        <taxon>Bacteroidota</taxon>
        <taxon>Cytophagia</taxon>
        <taxon>Cytophagales</taxon>
        <taxon>Hymenobacteraceae</taxon>
        <taxon>Hymenobacter</taxon>
    </lineage>
</organism>
<dbReference type="InterPro" id="IPR045554">
    <property type="entry name" value="bpX0"/>
</dbReference>
<dbReference type="Pfam" id="PF19915">
    <property type="entry name" value="bpX0"/>
    <property type="match status" value="1"/>
</dbReference>
<gene>
    <name evidence="2" type="ORF">MUN79_17110</name>
</gene>
<sequence>MSETPTSPPTNTALLYFQAPANYFWRWADSGQIVEWQNGVTISYRDELQVVIATLAAQNLPPLGAVLLLLAACSQGWPASGGQGVLAGLATMFRGHKGTDELQFYLNQACRFMDLVHELPPELRTGPRKLQLFQEVLQPASTRRTAKGQQLVAERTLDFGDSQGALAQWASGRLDEALRHSGPAVAVECFLADLQCLDQAFQRFPSADLLALRLRTGLDQVPKPLPEPALPEEPAAQPTDLLDQLAQDPRTAGLARLTQRLVAALRIPMHTHHASEQPLGGIADVANRGNFDRLLLSELAHDDLTLMARLVNNEALYLRREAPPAPEVRPRAVLLDTTLRMWGVPRVFALAAALAWTRNSQHGRQPTPVLAYALGGRLVEWADLDSFEGVVEALGRLDAALHPGAALQVFSRNQTDYAGADALLITAAEQLTEPAFAAALAEATATLRFLLTVNRSGELQLYEFYNGYRSLLSTTSFNLEELLFAPVPRQPRRIPPPERWGRPLCRNSRPHCFFRPPACAFRSAIPFITASACWPSPTQTGCCSGPTGVPEPGSCCLALSQVPFISAPTSTRTCSCWSRPTSCCASTGLLSTSQVETWNLLIWTTS</sequence>
<proteinExistence type="predicted"/>
<dbReference type="KEGG" id="hcu:MUN79_17110"/>
<evidence type="ECO:0000313" key="3">
    <source>
        <dbReference type="Proteomes" id="UP000831796"/>
    </source>
</evidence>
<dbReference type="RefSeq" id="WP_244673869.1">
    <property type="nucleotide sequence ID" value="NZ_CP095046.1"/>
</dbReference>
<evidence type="ECO:0000313" key="2">
    <source>
        <dbReference type="EMBL" id="UOQ70447.1"/>
    </source>
</evidence>
<keyword evidence="3" id="KW-1185">Reference proteome</keyword>
<protein>
    <recommendedName>
        <fullName evidence="1">MoxR-vWA-beta-propeller ternary system domain-containing protein</fullName>
    </recommendedName>
</protein>
<dbReference type="EMBL" id="CP095046">
    <property type="protein sequence ID" value="UOQ70447.1"/>
    <property type="molecule type" value="Genomic_DNA"/>
</dbReference>
<dbReference type="Proteomes" id="UP000831796">
    <property type="component" value="Chromosome"/>
</dbReference>
<reference evidence="2" key="1">
    <citation type="submission" date="2022-04" db="EMBL/GenBank/DDBJ databases">
        <title>Hymenobacter sp. isolated from the air.</title>
        <authorList>
            <person name="Won M."/>
            <person name="Lee C.-M."/>
            <person name="Woen H.-Y."/>
            <person name="Kwon S.-W."/>
        </authorList>
    </citation>
    <scope>NUCLEOTIDE SEQUENCE</scope>
    <source>
        <strain evidence="2">5116S-3</strain>
    </source>
</reference>
<evidence type="ECO:0000259" key="1">
    <source>
        <dbReference type="Pfam" id="PF19915"/>
    </source>
</evidence>
<name>A0A8T9PZC6_9BACT</name>
<accession>A0A8T9PZC6</accession>
<dbReference type="AlphaFoldDB" id="A0A8T9PZC6"/>
<feature type="domain" description="MoxR-vWA-beta-propeller ternary system" evidence="1">
    <location>
        <begin position="39"/>
        <end position="210"/>
    </location>
</feature>